<dbReference type="KEGG" id="celz:E5225_00715"/>
<name>A0A4P7SFL7_9CELL</name>
<dbReference type="InterPro" id="IPR000073">
    <property type="entry name" value="AB_hydrolase_1"/>
</dbReference>
<feature type="region of interest" description="Disordered" evidence="1">
    <location>
        <begin position="306"/>
        <end position="327"/>
    </location>
</feature>
<reference evidence="3 4" key="1">
    <citation type="submission" date="2019-04" db="EMBL/GenBank/DDBJ databases">
        <title>Isolation and identification of Cellulomonas shaoxiangyii sp. Nov. isolated from feces of the Tibetan antelopes (Pantholops hodgsonii) in the Qinghai-Tibet plateau of China.</title>
        <authorList>
            <person name="Tian Z."/>
        </authorList>
    </citation>
    <scope>NUCLEOTIDE SEQUENCE [LARGE SCALE GENOMIC DNA]</scope>
    <source>
        <strain evidence="3 4">Z28</strain>
    </source>
</reference>
<dbReference type="InterPro" id="IPR050228">
    <property type="entry name" value="Carboxylesterase_BioH"/>
</dbReference>
<dbReference type="PANTHER" id="PTHR43194:SF2">
    <property type="entry name" value="PEROXISOMAL MEMBRANE PROTEIN LPX1"/>
    <property type="match status" value="1"/>
</dbReference>
<dbReference type="Gene3D" id="3.40.50.1820">
    <property type="entry name" value="alpha/beta hydrolase"/>
    <property type="match status" value="1"/>
</dbReference>
<dbReference type="GO" id="GO:0016787">
    <property type="term" value="F:hydrolase activity"/>
    <property type="evidence" value="ECO:0007669"/>
    <property type="project" value="UniProtKB-KW"/>
</dbReference>
<proteinExistence type="predicted"/>
<protein>
    <submittedName>
        <fullName evidence="3">Alpha/beta fold hydrolase</fullName>
    </submittedName>
</protein>
<dbReference type="Pfam" id="PF12697">
    <property type="entry name" value="Abhydrolase_6"/>
    <property type="match status" value="1"/>
</dbReference>
<feature type="domain" description="AB hydrolase-1" evidence="2">
    <location>
        <begin position="81"/>
        <end position="288"/>
    </location>
</feature>
<keyword evidence="4" id="KW-1185">Reference proteome</keyword>
<dbReference type="RefSeq" id="WP_135972544.1">
    <property type="nucleotide sequence ID" value="NZ_CP039291.1"/>
</dbReference>
<dbReference type="InterPro" id="IPR029058">
    <property type="entry name" value="AB_hydrolase_fold"/>
</dbReference>
<gene>
    <name evidence="3" type="ORF">E5225_00715</name>
</gene>
<dbReference type="EMBL" id="CP039291">
    <property type="protein sequence ID" value="QCB92297.1"/>
    <property type="molecule type" value="Genomic_DNA"/>
</dbReference>
<organism evidence="3 4">
    <name type="scientific">Cellulomonas shaoxiangyii</name>
    <dbReference type="NCBI Taxonomy" id="2566013"/>
    <lineage>
        <taxon>Bacteria</taxon>
        <taxon>Bacillati</taxon>
        <taxon>Actinomycetota</taxon>
        <taxon>Actinomycetes</taxon>
        <taxon>Micrococcales</taxon>
        <taxon>Cellulomonadaceae</taxon>
        <taxon>Cellulomonas</taxon>
    </lineage>
</organism>
<dbReference type="AlphaFoldDB" id="A0A4P7SFL7"/>
<dbReference type="PANTHER" id="PTHR43194">
    <property type="entry name" value="HYDROLASE ALPHA/BETA FOLD FAMILY"/>
    <property type="match status" value="1"/>
</dbReference>
<evidence type="ECO:0000256" key="1">
    <source>
        <dbReference type="SAM" id="MobiDB-lite"/>
    </source>
</evidence>
<evidence type="ECO:0000313" key="3">
    <source>
        <dbReference type="EMBL" id="QCB92297.1"/>
    </source>
</evidence>
<dbReference type="Proteomes" id="UP000296469">
    <property type="component" value="Chromosome"/>
</dbReference>
<keyword evidence="3" id="KW-0378">Hydrolase</keyword>
<accession>A0A4P7SFL7</accession>
<evidence type="ECO:0000313" key="4">
    <source>
        <dbReference type="Proteomes" id="UP000296469"/>
    </source>
</evidence>
<dbReference type="OrthoDB" id="9765647at2"/>
<dbReference type="SUPFAM" id="SSF53474">
    <property type="entry name" value="alpha/beta-Hydrolases"/>
    <property type="match status" value="1"/>
</dbReference>
<sequence>MTTGTTAAAARRRPHPRDVADAARGLVAGVRVARTVFAPAPPAEREPAAAPAGAEHWTWRTTRDDVPVEAWFVPSTGPHAVVVSHGMGGSRAAVRAHVEMLRDAGWHVLAVDSRNHGASGTDRHVRDLAARFTSDLCDAVARVRAAPGVTGSVAVLAFSFSCWPAVRAARSEGAPVDAVVCDSGPVADLAAGVGRLARLRAVTLPAWAGRPAGSAALLWSARTAVRLALGQRAWPPVADGPPVLCLTGDRDRLLPAAEVAEVAARMPRTSVVVLRRTGHLRGLAVDPEGYRRHVLDFLTATCGAPGAAPGTAPRVVTAAPEESRTDA</sequence>
<evidence type="ECO:0000259" key="2">
    <source>
        <dbReference type="Pfam" id="PF12697"/>
    </source>
</evidence>